<dbReference type="InterPro" id="IPR055346">
    <property type="entry name" value="Fe-S_cluster_assembly_SufBD"/>
</dbReference>
<proteinExistence type="inferred from homology"/>
<sequence>MSKKAPELSSEYQYGFHDKDISVFRAKKGLTKEIVEEISRMKGEEQWMLDFRLKSLELFQSMPMPSWGGDLTELDFNSITYYVKPSEKAGRSWDEVPEEIKNTFDRLGIPEAEQKFLAGVSAQYESEVVYHNMQEDLEEMGVIFCDMDTAVREHPDIVKEYFSTVIPPTDNKFAALNSAVWSGGSFIYVPKGIKCETPLQAYFRINSENMGQFERTLIIADEDSFVHYVEGCTAPIYSTDSLHSAVVEIIVKKGARCRYTTIQNWSSNVYNLVTKRAVAEEDATMEWIDGNIGSKLTMKYPAVIMKGPRAKGVVISIAVAGKGQHQDAGAKMVHLAPECSSTIVSKSISKHGGKVTYRGLANFGRKSEGSKSNVKCDTIILDKLSTSDTIPYNEILNNNITLEHEATVSKVSEEQLFYLMSRGLKEDEATQMIIMGFIEPFTKELPMEYAVEMNRLIQFEMEGSIG</sequence>
<evidence type="ECO:0000313" key="7">
    <source>
        <dbReference type="Proteomes" id="UP000182836"/>
    </source>
</evidence>
<evidence type="ECO:0000313" key="4">
    <source>
        <dbReference type="EMBL" id="KON94841.1"/>
    </source>
</evidence>
<dbReference type="Proteomes" id="UP000037269">
    <property type="component" value="Unassembled WGS sequence"/>
</dbReference>
<dbReference type="Pfam" id="PF19295">
    <property type="entry name" value="SufBD_N"/>
    <property type="match status" value="1"/>
</dbReference>
<dbReference type="InterPro" id="IPR037284">
    <property type="entry name" value="SUF_FeS_clus_asmbl_SufBD_sf"/>
</dbReference>
<dbReference type="AlphaFoldDB" id="A0A0D1VDP3"/>
<dbReference type="PANTHER" id="PTHR30508:SF1">
    <property type="entry name" value="UPF0051 PROTEIN ABCI8, CHLOROPLASTIC-RELATED"/>
    <property type="match status" value="1"/>
</dbReference>
<dbReference type="GeneID" id="42304454"/>
<keyword evidence="6" id="KW-1185">Reference proteome</keyword>
<evidence type="ECO:0000259" key="2">
    <source>
        <dbReference type="Pfam" id="PF01458"/>
    </source>
</evidence>
<dbReference type="PANTHER" id="PTHR30508">
    <property type="entry name" value="FES CLUSTER ASSEMBLY PROTEIN SUF"/>
    <property type="match status" value="1"/>
</dbReference>
<protein>
    <submittedName>
        <fullName evidence="4">Fe-S cluster assembly protein SufB</fullName>
    </submittedName>
    <submittedName>
        <fullName evidence="5">Iron-regulated ABC transporter membrane component SufB</fullName>
    </submittedName>
</protein>
<evidence type="ECO:0000259" key="3">
    <source>
        <dbReference type="Pfam" id="PF19295"/>
    </source>
</evidence>
<dbReference type="GO" id="GO:0016226">
    <property type="term" value="P:iron-sulfur cluster assembly"/>
    <property type="evidence" value="ECO:0007669"/>
    <property type="project" value="InterPro"/>
</dbReference>
<dbReference type="InterPro" id="IPR045595">
    <property type="entry name" value="SufBD_N"/>
</dbReference>
<dbReference type="RefSeq" id="WP_043065080.1">
    <property type="nucleotide sequence ID" value="NZ_BJOA01000067.1"/>
</dbReference>
<dbReference type="EMBL" id="FNED01000009">
    <property type="protein sequence ID" value="SDI91097.1"/>
    <property type="molecule type" value="Genomic_DNA"/>
</dbReference>
<dbReference type="Pfam" id="PF01458">
    <property type="entry name" value="SUFBD_core"/>
    <property type="match status" value="1"/>
</dbReference>
<dbReference type="Proteomes" id="UP000182836">
    <property type="component" value="Unassembled WGS sequence"/>
</dbReference>
<evidence type="ECO:0000256" key="1">
    <source>
        <dbReference type="ARBA" id="ARBA00043967"/>
    </source>
</evidence>
<dbReference type="NCBIfam" id="TIGR01980">
    <property type="entry name" value="sufB"/>
    <property type="match status" value="1"/>
</dbReference>
<comment type="similarity">
    <text evidence="1">Belongs to the iron-sulfur cluster assembly SufBD family.</text>
</comment>
<reference evidence="5 7" key="2">
    <citation type="submission" date="2016-10" db="EMBL/GenBank/DDBJ databases">
        <authorList>
            <person name="de Groot N.N."/>
        </authorList>
    </citation>
    <scope>NUCLEOTIDE SEQUENCE [LARGE SCALE GENOMIC DNA]</scope>
    <source>
        <strain evidence="5 7">DSM 2895</strain>
    </source>
</reference>
<dbReference type="SUPFAM" id="SSF101960">
    <property type="entry name" value="Stabilizer of iron transporter SufD"/>
    <property type="match status" value="1"/>
</dbReference>
<dbReference type="PATRIC" id="fig|47500.12.peg.4031"/>
<dbReference type="InterPro" id="IPR000825">
    <property type="entry name" value="SUF_FeS_clus_asmbl_SufBD_core"/>
</dbReference>
<feature type="domain" description="SUF system FeS cluster assembly SufBD N-terminal" evidence="3">
    <location>
        <begin position="132"/>
        <end position="200"/>
    </location>
</feature>
<dbReference type="EMBL" id="LGUG01000004">
    <property type="protein sequence ID" value="KON94841.1"/>
    <property type="molecule type" value="Genomic_DNA"/>
</dbReference>
<dbReference type="STRING" id="47500.AF333_04430"/>
<evidence type="ECO:0000313" key="6">
    <source>
        <dbReference type="Proteomes" id="UP000037269"/>
    </source>
</evidence>
<organism evidence="4 6">
    <name type="scientific">Aneurinibacillus migulanus</name>
    <name type="common">Bacillus migulanus</name>
    <dbReference type="NCBI Taxonomy" id="47500"/>
    <lineage>
        <taxon>Bacteria</taxon>
        <taxon>Bacillati</taxon>
        <taxon>Bacillota</taxon>
        <taxon>Bacilli</taxon>
        <taxon>Bacillales</taxon>
        <taxon>Paenibacillaceae</taxon>
        <taxon>Aneurinibacillus group</taxon>
        <taxon>Aneurinibacillus</taxon>
    </lineage>
</organism>
<feature type="domain" description="SUF system FeS cluster assembly SufBD core" evidence="2">
    <location>
        <begin position="203"/>
        <end position="437"/>
    </location>
</feature>
<dbReference type="InterPro" id="IPR010231">
    <property type="entry name" value="SUF_FeS_clus_asmbl_SufB"/>
</dbReference>
<accession>A0A0D1VDP3</accession>
<reference evidence="4 6" key="1">
    <citation type="submission" date="2015-07" db="EMBL/GenBank/DDBJ databases">
        <title>Fjat-14205 dsm 2895.</title>
        <authorList>
            <person name="Liu B."/>
            <person name="Wang J."/>
            <person name="Zhu Y."/>
            <person name="Liu G."/>
            <person name="Chen Q."/>
            <person name="Chen Z."/>
            <person name="Lan J."/>
            <person name="Che J."/>
            <person name="Ge C."/>
            <person name="Shi H."/>
            <person name="Pan Z."/>
            <person name="Liu X."/>
        </authorList>
    </citation>
    <scope>NUCLEOTIDE SEQUENCE [LARGE SCALE GENOMIC DNA]</scope>
    <source>
        <strain evidence="4 6">DSM 2895</strain>
    </source>
</reference>
<evidence type="ECO:0000313" key="5">
    <source>
        <dbReference type="EMBL" id="SDI91097.1"/>
    </source>
</evidence>
<gene>
    <name evidence="4" type="ORF">AF333_04430</name>
    <name evidence="5" type="ORF">SAMN04487909_10962</name>
</gene>
<dbReference type="OrthoDB" id="9803529at2"/>
<name>A0A0D1VDP3_ANEMI</name>